<evidence type="ECO:0000256" key="10">
    <source>
        <dbReference type="ARBA" id="ARBA00022801"/>
    </source>
</evidence>
<feature type="disulfide bond" evidence="22">
    <location>
        <begin position="191"/>
        <end position="200"/>
    </location>
</feature>
<dbReference type="Proteomes" id="UP001181693">
    <property type="component" value="Unassembled WGS sequence"/>
</dbReference>
<dbReference type="SUPFAM" id="SSF57196">
    <property type="entry name" value="EGF/Laminin"/>
    <property type="match status" value="1"/>
</dbReference>
<keyword evidence="11 25" id="KW-0720">Serine protease</keyword>
<dbReference type="InterPro" id="IPR000001">
    <property type="entry name" value="Kringle"/>
</dbReference>
<keyword evidence="9" id="KW-0677">Repeat</keyword>
<feature type="compositionally biased region" description="Low complexity" evidence="26">
    <location>
        <begin position="332"/>
        <end position="341"/>
    </location>
</feature>
<comment type="caution">
    <text evidence="24">Lacks conserved residue(s) required for the propagation of feature annotation.</text>
</comment>
<dbReference type="PROSITE" id="PS01253">
    <property type="entry name" value="FN1_1"/>
    <property type="match status" value="1"/>
</dbReference>
<dbReference type="InterPro" id="IPR038178">
    <property type="entry name" value="Kringle_sf"/>
</dbReference>
<dbReference type="SUPFAM" id="SSF50494">
    <property type="entry name" value="Trypsin-like serine proteases"/>
    <property type="match status" value="1"/>
</dbReference>
<dbReference type="PROSITE" id="PS00022">
    <property type="entry name" value="EGF_1"/>
    <property type="match status" value="2"/>
</dbReference>
<dbReference type="Pfam" id="PF00040">
    <property type="entry name" value="fn2"/>
    <property type="match status" value="1"/>
</dbReference>
<evidence type="ECO:0000256" key="6">
    <source>
        <dbReference type="ARBA" id="ARBA00022696"/>
    </source>
</evidence>
<keyword evidence="15" id="KW-0325">Glycoprotein</keyword>
<evidence type="ECO:0000313" key="33">
    <source>
        <dbReference type="Proteomes" id="UP001181693"/>
    </source>
</evidence>
<dbReference type="PROSITE" id="PS00021">
    <property type="entry name" value="KRINGLE_1"/>
    <property type="match status" value="1"/>
</dbReference>
<feature type="domain" description="EGF-like" evidence="28">
    <location>
        <begin position="86"/>
        <end position="122"/>
    </location>
</feature>
<evidence type="ECO:0000259" key="29">
    <source>
        <dbReference type="PROSITE" id="PS50070"/>
    </source>
</evidence>
<dbReference type="Gene3D" id="2.40.20.10">
    <property type="entry name" value="Plasminogen Kringle 4"/>
    <property type="match status" value="1"/>
</dbReference>
<dbReference type="Pfam" id="PF00051">
    <property type="entry name" value="Kringle"/>
    <property type="match status" value="1"/>
</dbReference>
<dbReference type="CDD" id="cd00190">
    <property type="entry name" value="Tryp_SPc"/>
    <property type="match status" value="1"/>
</dbReference>
<reference evidence="32" key="1">
    <citation type="thesis" date="2020" institute="ProQuest LLC" country="789 East Eisenhower Parkway, Ann Arbor, MI, USA">
        <title>Comparative Genomics and Chromosome Evolution.</title>
        <authorList>
            <person name="Mudd A.B."/>
        </authorList>
    </citation>
    <scope>NUCLEOTIDE SEQUENCE</scope>
    <source>
        <strain evidence="32">1538</strain>
        <tissue evidence="32">Blood</tissue>
    </source>
</reference>
<dbReference type="FunFam" id="2.10.25.10:FF:000173">
    <property type="entry name" value="Neurogenic locus notch protein 2"/>
    <property type="match status" value="1"/>
</dbReference>
<evidence type="ECO:0000256" key="23">
    <source>
        <dbReference type="PROSITE-ProRule" id="PRU00121"/>
    </source>
</evidence>
<dbReference type="InterPro" id="IPR043504">
    <property type="entry name" value="Peptidase_S1_PA_chymotrypsin"/>
</dbReference>
<evidence type="ECO:0000259" key="30">
    <source>
        <dbReference type="PROSITE" id="PS50240"/>
    </source>
</evidence>
<keyword evidence="16" id="KW-0280">Fibrinolysis</keyword>
<dbReference type="FunFam" id="2.40.10.10:FF:000003">
    <property type="entry name" value="Transmembrane serine protease 3"/>
    <property type="match status" value="1"/>
</dbReference>
<evidence type="ECO:0000256" key="18">
    <source>
        <dbReference type="ARBA" id="ARBA00037517"/>
    </source>
</evidence>
<dbReference type="PROSITE" id="PS00010">
    <property type="entry name" value="ASX_HYDROXYL"/>
    <property type="match status" value="1"/>
</dbReference>
<evidence type="ECO:0000256" key="17">
    <source>
        <dbReference type="ARBA" id="ARBA00036304"/>
    </source>
</evidence>
<dbReference type="InterPro" id="IPR036943">
    <property type="entry name" value="FN_type2_sf"/>
</dbReference>
<dbReference type="Pfam" id="PF00089">
    <property type="entry name" value="Trypsin"/>
    <property type="match status" value="1"/>
</dbReference>
<comment type="caution">
    <text evidence="32">The sequence shown here is derived from an EMBL/GenBank/DDBJ whole genome shotgun (WGS) entry which is preliminary data.</text>
</comment>
<dbReference type="PRINTS" id="PR00018">
    <property type="entry name" value="KRINGLE"/>
</dbReference>
<evidence type="ECO:0000256" key="8">
    <source>
        <dbReference type="ARBA" id="ARBA00022729"/>
    </source>
</evidence>
<dbReference type="EC" id="3.4.21.38" evidence="19"/>
<dbReference type="SMART" id="SM00059">
    <property type="entry name" value="FN2"/>
    <property type="match status" value="1"/>
</dbReference>
<evidence type="ECO:0000256" key="26">
    <source>
        <dbReference type="SAM" id="MobiDB-lite"/>
    </source>
</evidence>
<dbReference type="CDD" id="cd00062">
    <property type="entry name" value="FN2"/>
    <property type="match status" value="1"/>
</dbReference>
<feature type="chain" id="PRO_5043718930" description="Coagulation factor XII" evidence="27">
    <location>
        <begin position="19"/>
        <end position="607"/>
    </location>
</feature>
<dbReference type="SMART" id="SM00181">
    <property type="entry name" value="EGF"/>
    <property type="match status" value="2"/>
</dbReference>
<evidence type="ECO:0000259" key="28">
    <source>
        <dbReference type="PROSITE" id="PS50026"/>
    </source>
</evidence>
<evidence type="ECO:0000256" key="25">
    <source>
        <dbReference type="RuleBase" id="RU363034"/>
    </source>
</evidence>
<keyword evidence="5 25" id="KW-0645">Protease</keyword>
<keyword evidence="7" id="KW-0479">Metal-binding</keyword>
<dbReference type="InterPro" id="IPR033116">
    <property type="entry name" value="TRYPSIN_SER"/>
</dbReference>
<dbReference type="PANTHER" id="PTHR24264">
    <property type="entry name" value="TRYPSIN-RELATED"/>
    <property type="match status" value="1"/>
</dbReference>
<dbReference type="PROSITE" id="PS01186">
    <property type="entry name" value="EGF_2"/>
    <property type="match status" value="2"/>
</dbReference>
<organism evidence="32 33">
    <name type="scientific">Pyxicephalus adspersus</name>
    <name type="common">African bullfrog</name>
    <dbReference type="NCBI Taxonomy" id="30357"/>
    <lineage>
        <taxon>Eukaryota</taxon>
        <taxon>Metazoa</taxon>
        <taxon>Chordata</taxon>
        <taxon>Craniata</taxon>
        <taxon>Vertebrata</taxon>
        <taxon>Euteleostomi</taxon>
        <taxon>Amphibia</taxon>
        <taxon>Batrachia</taxon>
        <taxon>Anura</taxon>
        <taxon>Neobatrachia</taxon>
        <taxon>Ranoidea</taxon>
        <taxon>Pyxicephalidae</taxon>
        <taxon>Pyxicephalinae</taxon>
        <taxon>Pyxicephalus</taxon>
    </lineage>
</organism>
<evidence type="ECO:0000256" key="15">
    <source>
        <dbReference type="ARBA" id="ARBA00023180"/>
    </source>
</evidence>
<dbReference type="Gene3D" id="2.40.10.10">
    <property type="entry name" value="Trypsin-like serine proteases"/>
    <property type="match status" value="1"/>
</dbReference>
<keyword evidence="4 23" id="KW-0420">Kringle</keyword>
<dbReference type="InterPro" id="IPR000562">
    <property type="entry name" value="FN_type2_dom"/>
</dbReference>
<evidence type="ECO:0000256" key="2">
    <source>
        <dbReference type="ARBA" id="ARBA00022525"/>
    </source>
</evidence>
<dbReference type="Pfam" id="PF00008">
    <property type="entry name" value="EGF"/>
    <property type="match status" value="1"/>
</dbReference>
<dbReference type="Gene3D" id="2.10.25.10">
    <property type="entry name" value="Laminin"/>
    <property type="match status" value="2"/>
</dbReference>
<dbReference type="InterPro" id="IPR001314">
    <property type="entry name" value="Peptidase_S1A"/>
</dbReference>
<keyword evidence="14 22" id="KW-1015">Disulfide bond</keyword>
<evidence type="ECO:0000256" key="13">
    <source>
        <dbReference type="ARBA" id="ARBA00023145"/>
    </source>
</evidence>
<evidence type="ECO:0000256" key="1">
    <source>
        <dbReference type="ARBA" id="ARBA00004613"/>
    </source>
</evidence>
<dbReference type="AlphaFoldDB" id="A0AAV3B598"/>
<feature type="domain" description="EGF-like" evidence="28">
    <location>
        <begin position="165"/>
        <end position="201"/>
    </location>
</feature>
<evidence type="ECO:0000259" key="31">
    <source>
        <dbReference type="PROSITE" id="PS51092"/>
    </source>
</evidence>
<dbReference type="GO" id="GO:0005615">
    <property type="term" value="C:extracellular space"/>
    <property type="evidence" value="ECO:0007669"/>
    <property type="project" value="TreeGrafter"/>
</dbReference>
<feature type="region of interest" description="Disordered" evidence="26">
    <location>
        <begin position="295"/>
        <end position="341"/>
    </location>
</feature>
<keyword evidence="8 27" id="KW-0732">Signal</keyword>
<evidence type="ECO:0000256" key="16">
    <source>
        <dbReference type="ARBA" id="ARBA00023281"/>
    </source>
</evidence>
<evidence type="ECO:0000256" key="3">
    <source>
        <dbReference type="ARBA" id="ARBA00022536"/>
    </source>
</evidence>
<comment type="subcellular location">
    <subcellularLocation>
        <location evidence="1">Secreted</location>
    </subcellularLocation>
</comment>
<evidence type="ECO:0000256" key="12">
    <source>
        <dbReference type="ARBA" id="ARBA00023084"/>
    </source>
</evidence>
<dbReference type="EMBL" id="DYDO01000002">
    <property type="protein sequence ID" value="DBA30900.1"/>
    <property type="molecule type" value="Genomic_DNA"/>
</dbReference>
<evidence type="ECO:0000256" key="4">
    <source>
        <dbReference type="ARBA" id="ARBA00022572"/>
    </source>
</evidence>
<protein>
    <recommendedName>
        <fullName evidence="20">Coagulation factor XII</fullName>
        <ecNumber evidence="19">3.4.21.38</ecNumber>
    </recommendedName>
    <alternativeName>
        <fullName evidence="21">Hageman factor</fullName>
    </alternativeName>
</protein>
<dbReference type="GO" id="GO:0005791">
    <property type="term" value="C:rough endoplasmic reticulum"/>
    <property type="evidence" value="ECO:0007669"/>
    <property type="project" value="TreeGrafter"/>
</dbReference>
<evidence type="ECO:0000313" key="32">
    <source>
        <dbReference type="EMBL" id="DBA30900.1"/>
    </source>
</evidence>
<evidence type="ECO:0000256" key="5">
    <source>
        <dbReference type="ARBA" id="ARBA00022670"/>
    </source>
</evidence>
<dbReference type="InterPro" id="IPR009003">
    <property type="entry name" value="Peptidase_S1_PA"/>
</dbReference>
<keyword evidence="33" id="KW-1185">Reference proteome</keyword>
<dbReference type="PROSITE" id="PS50240">
    <property type="entry name" value="TRYPSIN_DOM"/>
    <property type="match status" value="1"/>
</dbReference>
<dbReference type="SMART" id="SM00130">
    <property type="entry name" value="KR"/>
    <property type="match status" value="1"/>
</dbReference>
<keyword evidence="6" id="KW-0356">Hemostasis</keyword>
<evidence type="ECO:0000256" key="14">
    <source>
        <dbReference type="ARBA" id="ARBA00023157"/>
    </source>
</evidence>
<dbReference type="GO" id="GO:0031638">
    <property type="term" value="P:zymogen activation"/>
    <property type="evidence" value="ECO:0007669"/>
    <property type="project" value="TreeGrafter"/>
</dbReference>
<keyword evidence="2" id="KW-0964">Secreted</keyword>
<accession>A0AAV3B598</accession>
<dbReference type="GO" id="GO:0007596">
    <property type="term" value="P:blood coagulation"/>
    <property type="evidence" value="ECO:0007669"/>
    <property type="project" value="UniProtKB-KW"/>
</dbReference>
<dbReference type="CDD" id="cd00054">
    <property type="entry name" value="EGF_CA"/>
    <property type="match status" value="1"/>
</dbReference>
<gene>
    <name evidence="32" type="ORF">GDO54_006828</name>
</gene>
<dbReference type="PROSITE" id="PS51092">
    <property type="entry name" value="FN2_2"/>
    <property type="match status" value="1"/>
</dbReference>
<keyword evidence="12" id="KW-0094">Blood coagulation</keyword>
<dbReference type="CDD" id="cd00108">
    <property type="entry name" value="KR"/>
    <property type="match status" value="1"/>
</dbReference>
<dbReference type="SMART" id="SM00020">
    <property type="entry name" value="Tryp_SPc"/>
    <property type="match status" value="1"/>
</dbReference>
<dbReference type="InterPro" id="IPR050127">
    <property type="entry name" value="Serine_Proteases_S1"/>
</dbReference>
<dbReference type="PROSITE" id="PS00135">
    <property type="entry name" value="TRYPSIN_SER"/>
    <property type="match status" value="1"/>
</dbReference>
<comment type="function">
    <text evidence="18">Factor XII is a serum glycoprotein that participates in the initiation of blood coagulation, fibrinolysis, and the generation of bradykinin and angiotensin. Prekallikrein is cleaved by factor XII to form kallikrein, which then cleaves factor XII first to alpha-factor XIIa and then trypsin cleaves it to beta-factor XIIa. Alpha-factor XIIa activates factor XI to factor XIa.</text>
</comment>
<dbReference type="InterPro" id="IPR000152">
    <property type="entry name" value="EGF-type_Asp/Asn_hydroxyl_site"/>
</dbReference>
<feature type="domain" description="Fibronectin type-II" evidence="31">
    <location>
        <begin position="36"/>
        <end position="82"/>
    </location>
</feature>
<feature type="disulfide bond" evidence="22">
    <location>
        <begin position="112"/>
        <end position="121"/>
    </location>
</feature>
<dbReference type="GO" id="GO:0046872">
    <property type="term" value="F:metal ion binding"/>
    <property type="evidence" value="ECO:0007669"/>
    <property type="project" value="UniProtKB-KW"/>
</dbReference>
<feature type="domain" description="Peptidase S1" evidence="30">
    <location>
        <begin position="370"/>
        <end position="607"/>
    </location>
</feature>
<evidence type="ECO:0000256" key="11">
    <source>
        <dbReference type="ARBA" id="ARBA00022825"/>
    </source>
</evidence>
<evidence type="ECO:0000256" key="19">
    <source>
        <dbReference type="ARBA" id="ARBA00039013"/>
    </source>
</evidence>
<evidence type="ECO:0000256" key="24">
    <source>
        <dbReference type="PROSITE-ProRule" id="PRU00479"/>
    </source>
</evidence>
<proteinExistence type="predicted"/>
<dbReference type="Gene3D" id="2.10.10.10">
    <property type="entry name" value="Fibronectin, type II, collagen-binding"/>
    <property type="match status" value="1"/>
</dbReference>
<dbReference type="InterPro" id="IPR000083">
    <property type="entry name" value="Fibronectin_type1"/>
</dbReference>
<dbReference type="InterPro" id="IPR013806">
    <property type="entry name" value="Kringle-like"/>
</dbReference>
<evidence type="ECO:0000256" key="22">
    <source>
        <dbReference type="PROSITE-ProRule" id="PRU00076"/>
    </source>
</evidence>
<keyword evidence="3 22" id="KW-0245">EGF-like domain</keyword>
<evidence type="ECO:0000256" key="20">
    <source>
        <dbReference type="ARBA" id="ARBA00039367"/>
    </source>
</evidence>
<dbReference type="PANTHER" id="PTHR24264:SF46">
    <property type="entry name" value="COAGULATION FACTOR XII"/>
    <property type="match status" value="1"/>
</dbReference>
<dbReference type="InterPro" id="IPR000742">
    <property type="entry name" value="EGF"/>
</dbReference>
<evidence type="ECO:0000256" key="7">
    <source>
        <dbReference type="ARBA" id="ARBA00022723"/>
    </source>
</evidence>
<dbReference type="PROSITE" id="PS50026">
    <property type="entry name" value="EGF_3"/>
    <property type="match status" value="2"/>
</dbReference>
<dbReference type="SUPFAM" id="SSF57440">
    <property type="entry name" value="Kringle-like"/>
    <property type="match status" value="2"/>
</dbReference>
<dbReference type="GO" id="GO:0004252">
    <property type="term" value="F:serine-type endopeptidase activity"/>
    <property type="evidence" value="ECO:0007669"/>
    <property type="project" value="UniProtKB-EC"/>
</dbReference>
<dbReference type="GO" id="GO:0042730">
    <property type="term" value="P:fibrinolysis"/>
    <property type="evidence" value="ECO:0007669"/>
    <property type="project" value="UniProtKB-KW"/>
</dbReference>
<name>A0AAV3B598_PYXAD</name>
<keyword evidence="10 25" id="KW-0378">Hydrolase</keyword>
<feature type="domain" description="Kringle" evidence="29">
    <location>
        <begin position="207"/>
        <end position="289"/>
    </location>
</feature>
<sequence>MKLLFLLFLLSLLVVAQAKPRHKEREKHKSGLVLTESGQLCHFPFHHARMVHHTCIKRGKPRLWCSLTRNFDKDKLWSYCVEGPKVTDHCEDNPCEPRGICENTLRGYNCVCHEPYTGKNCKKDKCYDETLQQYFEPRDTWLRYKPPILEECTCGEKGTVCKKTTGKHCSDKTCLNGGHCLQNKHGKVCGCTEGFMGPHCEINKNENCFSENSTSYRGTAMVTVTGTPCINWESDIIQHEVSMYSGNQAKKYGIGPHSYCRNPDGDTQPWCFIQKNEVLSWEHCDIPNCHQPLGTMKPTASPTKSSDAPRPTTSKPQTQTDKPPLITEASSPVHTTVPPTTTAVTKKVNPLTLVECGKRFLKSPSLTPRIVGGLVALPASHPYMAAIYIGEQFCGGSLISSCWVVTAAHCLEHRPSVKAITVILGQSFFNTTDQRTVTFPVKKYILHELYSDETFQNDIALVRLQDVNGVCAHFSQFVQPVCLPQNTMTAASAQHCEVVGWGHQYHGAEHYAFYLQEAHVPILSNVQCQSPSSHGSKIMAGMMCAGFMEGGVDACQGDSGGPLVCEVDSKVHLFGVVSWGSGCAEENKPGVYTDVSKYREWILTNID</sequence>
<dbReference type="PROSITE" id="PS50070">
    <property type="entry name" value="KRINGLE_2"/>
    <property type="match status" value="1"/>
</dbReference>
<dbReference type="InterPro" id="IPR001254">
    <property type="entry name" value="Trypsin_dom"/>
</dbReference>
<comment type="catalytic activity">
    <reaction evidence="17">
        <text>Selective cleavage of Arg-|-Ile bonds in factor VII to form factor VIIa and factor XI to form factor XIa.</text>
        <dbReference type="EC" id="3.4.21.38"/>
    </reaction>
</comment>
<keyword evidence="13" id="KW-0865">Zymogen</keyword>
<dbReference type="PROSITE" id="PS00134">
    <property type="entry name" value="TRYPSIN_HIS"/>
    <property type="match status" value="1"/>
</dbReference>
<dbReference type="FunFam" id="2.40.20.10:FF:000016">
    <property type="entry name" value="Coagulation factor XII"/>
    <property type="match status" value="1"/>
</dbReference>
<feature type="compositionally biased region" description="Polar residues" evidence="26">
    <location>
        <begin position="298"/>
        <end position="321"/>
    </location>
</feature>
<evidence type="ECO:0000256" key="9">
    <source>
        <dbReference type="ARBA" id="ARBA00022737"/>
    </source>
</evidence>
<feature type="signal peptide" evidence="27">
    <location>
        <begin position="1"/>
        <end position="18"/>
    </location>
</feature>
<evidence type="ECO:0000256" key="21">
    <source>
        <dbReference type="ARBA" id="ARBA00042651"/>
    </source>
</evidence>
<dbReference type="InterPro" id="IPR018056">
    <property type="entry name" value="Kringle_CS"/>
</dbReference>
<dbReference type="PRINTS" id="PR00722">
    <property type="entry name" value="CHYMOTRYPSIN"/>
</dbReference>
<dbReference type="InterPro" id="IPR018114">
    <property type="entry name" value="TRYPSIN_HIS"/>
</dbReference>
<evidence type="ECO:0000256" key="27">
    <source>
        <dbReference type="SAM" id="SignalP"/>
    </source>
</evidence>